<feature type="transmembrane region" description="Helical" evidence="1">
    <location>
        <begin position="49"/>
        <end position="70"/>
    </location>
</feature>
<evidence type="ECO:0000256" key="1">
    <source>
        <dbReference type="SAM" id="Phobius"/>
    </source>
</evidence>
<keyword evidence="1" id="KW-1133">Transmembrane helix</keyword>
<dbReference type="AlphaFoldDB" id="A0A6J4QMC1"/>
<name>A0A6J4QMC1_9ACTN</name>
<proteinExistence type="predicted"/>
<feature type="transmembrane region" description="Helical" evidence="1">
    <location>
        <begin position="12"/>
        <end position="29"/>
    </location>
</feature>
<organism evidence="2">
    <name type="scientific">uncultured Rubrobacteraceae bacterium</name>
    <dbReference type="NCBI Taxonomy" id="349277"/>
    <lineage>
        <taxon>Bacteria</taxon>
        <taxon>Bacillati</taxon>
        <taxon>Actinomycetota</taxon>
        <taxon>Rubrobacteria</taxon>
        <taxon>Rubrobacterales</taxon>
        <taxon>Rubrobacteraceae</taxon>
        <taxon>environmental samples</taxon>
    </lineage>
</organism>
<dbReference type="PANTHER" id="PTHR33802">
    <property type="entry name" value="SI:CH211-161H7.5-RELATED"/>
    <property type="match status" value="1"/>
</dbReference>
<feature type="transmembrane region" description="Helical" evidence="1">
    <location>
        <begin position="106"/>
        <end position="128"/>
    </location>
</feature>
<feature type="transmembrane region" description="Helical" evidence="1">
    <location>
        <begin position="206"/>
        <end position="224"/>
    </location>
</feature>
<evidence type="ECO:0008006" key="3">
    <source>
        <dbReference type="Google" id="ProtNLM"/>
    </source>
</evidence>
<sequence>MNIKDERDVARQAANVLGALFQVGAPILTSEAVGRVSDENGTLVVPADYAFAIWGPIFLLCLAYAAYQALPKNRESLFLRRVGWFSAAAFFSNGLWEILFPARQFLLAQVVIVVIFACTAVAYLRLACSERGVLSAAGRWLVALPFGLLFGWITAATLVSFVTTLVALGLLEGGTGEAMLGAALLLAGSLVASTVLLAGKNAPPQGYLAYAAAVLWALAAVVVNQYDASVLTTGAALVAPVPVALVVASKLFGGRPSRRRKRALSSDTPA</sequence>
<keyword evidence="1" id="KW-0472">Membrane</keyword>
<keyword evidence="1" id="KW-0812">Transmembrane</keyword>
<feature type="transmembrane region" description="Helical" evidence="1">
    <location>
        <begin position="178"/>
        <end position="199"/>
    </location>
</feature>
<reference evidence="2" key="1">
    <citation type="submission" date="2020-02" db="EMBL/GenBank/DDBJ databases">
        <authorList>
            <person name="Meier V. D."/>
        </authorList>
    </citation>
    <scope>NUCLEOTIDE SEQUENCE</scope>
    <source>
        <strain evidence="2">AVDCRST_MAG78</strain>
    </source>
</reference>
<dbReference type="EMBL" id="CADCVB010000166">
    <property type="protein sequence ID" value="CAA9441329.1"/>
    <property type="molecule type" value="Genomic_DNA"/>
</dbReference>
<accession>A0A6J4QMC1</accession>
<feature type="transmembrane region" description="Helical" evidence="1">
    <location>
        <begin position="230"/>
        <end position="252"/>
    </location>
</feature>
<feature type="transmembrane region" description="Helical" evidence="1">
    <location>
        <begin position="140"/>
        <end position="166"/>
    </location>
</feature>
<gene>
    <name evidence="2" type="ORF">AVDCRST_MAG78-2468</name>
</gene>
<evidence type="ECO:0000313" key="2">
    <source>
        <dbReference type="EMBL" id="CAA9441329.1"/>
    </source>
</evidence>
<feature type="transmembrane region" description="Helical" evidence="1">
    <location>
        <begin position="82"/>
        <end position="100"/>
    </location>
</feature>
<protein>
    <recommendedName>
        <fullName evidence="3">Tryptophan-rich sensory protein</fullName>
    </recommendedName>
</protein>
<dbReference type="PANTHER" id="PTHR33802:SF1">
    <property type="entry name" value="XK-RELATED PROTEIN"/>
    <property type="match status" value="1"/>
</dbReference>